<dbReference type="GO" id="GO:0012505">
    <property type="term" value="C:endomembrane system"/>
    <property type="evidence" value="ECO:0007669"/>
    <property type="project" value="UniProtKB-SubCell"/>
</dbReference>
<evidence type="ECO:0000313" key="8">
    <source>
        <dbReference type="Proteomes" id="UP000235392"/>
    </source>
</evidence>
<keyword evidence="2" id="KW-0812">Transmembrane</keyword>
<evidence type="ECO:0000313" key="7">
    <source>
        <dbReference type="EMBL" id="PLW10543.1"/>
    </source>
</evidence>
<evidence type="ECO:0000256" key="1">
    <source>
        <dbReference type="ARBA" id="ARBA00004308"/>
    </source>
</evidence>
<reference evidence="7 8" key="1">
    <citation type="submission" date="2017-11" db="EMBL/GenBank/DDBJ databases">
        <title>De novo assembly and phasing of dikaryotic genomes from two isolates of Puccinia coronata f. sp. avenae, the causal agent of oat crown rust.</title>
        <authorList>
            <person name="Miller M.E."/>
            <person name="Zhang Y."/>
            <person name="Omidvar V."/>
            <person name="Sperschneider J."/>
            <person name="Schwessinger B."/>
            <person name="Raley C."/>
            <person name="Palmer J.M."/>
            <person name="Garnica D."/>
            <person name="Upadhyaya N."/>
            <person name="Rathjen J."/>
            <person name="Taylor J.M."/>
            <person name="Park R.F."/>
            <person name="Dodds P.N."/>
            <person name="Hirsch C.D."/>
            <person name="Kianian S.F."/>
            <person name="Figueroa M."/>
        </authorList>
    </citation>
    <scope>NUCLEOTIDE SEQUENCE [LARGE SCALE GENOMIC DNA]</scope>
    <source>
        <strain evidence="7">12SD80</strain>
    </source>
</reference>
<sequence>MFPLSFFFLSSTSSELVRVLRWTHPVRSAGLLLSHGILTLVSEHPLSSVRLVLLLVVYSALLSILSQQQSHSLHRTITPSDALLAQLLVFALNARPAAFLRTTRVPLVSLIFLLPSQLLAWLLPSLLRPHWAVYLHQLALLLAASPPVLSLCACLVTPQDNTRTPSPTTTTRSTAPPPPHHHQDPHLDTVHQAHTQGEGGVVLRLRLTLIEHQRWTEEHGWTAELTEEDKATVGGSWTDEAGGLAQSPSGFQLPAAGRKTEAWGWWRWSERQWTPERRVHPLSSSRWEGEPWEVDDDGWTYGDPNWRAFSPTPGFRSFTRKRRWTRAVYSHPLG</sequence>
<dbReference type="InterPro" id="IPR010482">
    <property type="entry name" value="TECPR1-like_DysF"/>
</dbReference>
<accession>A0A2N5SB97</accession>
<evidence type="ECO:0000256" key="3">
    <source>
        <dbReference type="ARBA" id="ARBA00022989"/>
    </source>
</evidence>
<keyword evidence="4" id="KW-0472">Membrane</keyword>
<protein>
    <recommendedName>
        <fullName evidence="6">TECPR1-like DysF domain-containing protein</fullName>
    </recommendedName>
</protein>
<dbReference type="PANTHER" id="PTHR31679">
    <property type="entry name" value="PEROXISOMAL MEMBRANE PROTEIN PEX30-RELATED"/>
    <property type="match status" value="1"/>
</dbReference>
<evidence type="ECO:0000256" key="4">
    <source>
        <dbReference type="ARBA" id="ARBA00023136"/>
    </source>
</evidence>
<evidence type="ECO:0000259" key="6">
    <source>
        <dbReference type="Pfam" id="PF06398"/>
    </source>
</evidence>
<evidence type="ECO:0000256" key="5">
    <source>
        <dbReference type="SAM" id="MobiDB-lite"/>
    </source>
</evidence>
<dbReference type="Pfam" id="PF06398">
    <property type="entry name" value="Pex24p"/>
    <property type="match status" value="1"/>
</dbReference>
<comment type="caution">
    <text evidence="7">The sequence shown here is derived from an EMBL/GenBank/DDBJ whole genome shotgun (WGS) entry which is preliminary data.</text>
</comment>
<dbReference type="GO" id="GO:0007031">
    <property type="term" value="P:peroxisome organization"/>
    <property type="evidence" value="ECO:0007669"/>
    <property type="project" value="UniProtKB-ARBA"/>
</dbReference>
<feature type="domain" description="TECPR1-like DysF" evidence="6">
    <location>
        <begin position="14"/>
        <end position="326"/>
    </location>
</feature>
<feature type="compositionally biased region" description="Low complexity" evidence="5">
    <location>
        <begin position="162"/>
        <end position="174"/>
    </location>
</feature>
<feature type="region of interest" description="Disordered" evidence="5">
    <location>
        <begin position="160"/>
        <end position="187"/>
    </location>
</feature>
<comment type="subcellular location">
    <subcellularLocation>
        <location evidence="1">Endomembrane system</location>
    </subcellularLocation>
</comment>
<dbReference type="Proteomes" id="UP000235392">
    <property type="component" value="Unassembled WGS sequence"/>
</dbReference>
<dbReference type="EMBL" id="PGCI01000959">
    <property type="protein sequence ID" value="PLW10543.1"/>
    <property type="molecule type" value="Genomic_DNA"/>
</dbReference>
<organism evidence="7 8">
    <name type="scientific">Puccinia coronata f. sp. avenae</name>
    <dbReference type="NCBI Taxonomy" id="200324"/>
    <lineage>
        <taxon>Eukaryota</taxon>
        <taxon>Fungi</taxon>
        <taxon>Dikarya</taxon>
        <taxon>Basidiomycota</taxon>
        <taxon>Pucciniomycotina</taxon>
        <taxon>Pucciniomycetes</taxon>
        <taxon>Pucciniales</taxon>
        <taxon>Pucciniaceae</taxon>
        <taxon>Puccinia</taxon>
    </lineage>
</organism>
<dbReference type="PANTHER" id="PTHR31679:SF2">
    <property type="entry name" value="PEROXISOMAL MEMBRANE PROTEIN PEX30-RELATED"/>
    <property type="match status" value="1"/>
</dbReference>
<evidence type="ECO:0000256" key="2">
    <source>
        <dbReference type="ARBA" id="ARBA00022692"/>
    </source>
</evidence>
<keyword evidence="3" id="KW-1133">Transmembrane helix</keyword>
<dbReference type="InterPro" id="IPR052646">
    <property type="entry name" value="Peroxisomal_PEX28-32"/>
</dbReference>
<dbReference type="GO" id="GO:0005778">
    <property type="term" value="C:peroxisomal membrane"/>
    <property type="evidence" value="ECO:0007669"/>
    <property type="project" value="TreeGrafter"/>
</dbReference>
<proteinExistence type="predicted"/>
<gene>
    <name evidence="7" type="ORF">PCASD_22424</name>
</gene>
<name>A0A2N5SB97_9BASI</name>
<dbReference type="AlphaFoldDB" id="A0A2N5SB97"/>